<dbReference type="Proteomes" id="UP001202328">
    <property type="component" value="Unassembled WGS sequence"/>
</dbReference>
<feature type="region of interest" description="Disordered" evidence="1">
    <location>
        <begin position="17"/>
        <end position="52"/>
    </location>
</feature>
<sequence>MAWRSAGSLSRSLLSTARASSVRSSATLPRLRPSPSPFTSSPRSRTFSFTNPRTMGELGCTQSLLPLHNMVAASRLTSHLSLNARAFTELSQGT</sequence>
<accession>A0AAD4SR20</accession>
<dbReference type="AlphaFoldDB" id="A0AAD4SR20"/>
<evidence type="ECO:0000256" key="1">
    <source>
        <dbReference type="SAM" id="MobiDB-lite"/>
    </source>
</evidence>
<evidence type="ECO:0000313" key="3">
    <source>
        <dbReference type="Proteomes" id="UP001202328"/>
    </source>
</evidence>
<dbReference type="PANTHER" id="PTHR33156:SF26">
    <property type="entry name" value="OS12G0592200 PROTEIN"/>
    <property type="match status" value="1"/>
</dbReference>
<protein>
    <submittedName>
        <fullName evidence="2">Uncharacterized protein</fullName>
    </submittedName>
</protein>
<dbReference type="PANTHER" id="PTHR33156">
    <property type="entry name" value="OS02G0230000 PROTEIN"/>
    <property type="match status" value="1"/>
</dbReference>
<dbReference type="EMBL" id="JAJJMB010009125">
    <property type="protein sequence ID" value="KAI3916060.1"/>
    <property type="molecule type" value="Genomic_DNA"/>
</dbReference>
<name>A0AAD4SR20_9MAGN</name>
<proteinExistence type="predicted"/>
<organism evidence="2 3">
    <name type="scientific">Papaver atlanticum</name>
    <dbReference type="NCBI Taxonomy" id="357466"/>
    <lineage>
        <taxon>Eukaryota</taxon>
        <taxon>Viridiplantae</taxon>
        <taxon>Streptophyta</taxon>
        <taxon>Embryophyta</taxon>
        <taxon>Tracheophyta</taxon>
        <taxon>Spermatophyta</taxon>
        <taxon>Magnoliopsida</taxon>
        <taxon>Ranunculales</taxon>
        <taxon>Papaveraceae</taxon>
        <taxon>Papaveroideae</taxon>
        <taxon>Papaver</taxon>
    </lineage>
</organism>
<feature type="compositionally biased region" description="Low complexity" evidence="1">
    <location>
        <begin position="17"/>
        <end position="50"/>
    </location>
</feature>
<gene>
    <name evidence="2" type="ORF">MKW98_004501</name>
</gene>
<comment type="caution">
    <text evidence="2">The sequence shown here is derived from an EMBL/GenBank/DDBJ whole genome shotgun (WGS) entry which is preliminary data.</text>
</comment>
<evidence type="ECO:0000313" key="2">
    <source>
        <dbReference type="EMBL" id="KAI3916060.1"/>
    </source>
</evidence>
<keyword evidence="3" id="KW-1185">Reference proteome</keyword>
<dbReference type="InterPro" id="IPR043459">
    <property type="entry name" value="NFD6/NOXY2-like"/>
</dbReference>
<reference evidence="2" key="1">
    <citation type="submission" date="2022-04" db="EMBL/GenBank/DDBJ databases">
        <title>A functionally conserved STORR gene fusion in Papaver species that diverged 16.8 million years ago.</title>
        <authorList>
            <person name="Catania T."/>
        </authorList>
    </citation>
    <scope>NUCLEOTIDE SEQUENCE</scope>
    <source>
        <strain evidence="2">S-188037</strain>
    </source>
</reference>